<comment type="similarity">
    <text evidence="1">Belongs to the IST1 family.</text>
</comment>
<feature type="compositionally biased region" description="Basic and acidic residues" evidence="2">
    <location>
        <begin position="264"/>
        <end position="278"/>
    </location>
</feature>
<dbReference type="PANTHER" id="PTHR12161">
    <property type="entry name" value="IST1 FAMILY MEMBER"/>
    <property type="match status" value="1"/>
</dbReference>
<dbReference type="FunFam" id="1.20.1260.60:FF:000002">
    <property type="entry name" value="Vacuolar protein sorting-associated protein IST1"/>
    <property type="match status" value="1"/>
</dbReference>
<dbReference type="AlphaFoldDB" id="A0A8B8P7W4"/>
<feature type="compositionally biased region" description="Basic and acidic residues" evidence="2">
    <location>
        <begin position="478"/>
        <end position="505"/>
    </location>
</feature>
<name>A0A8B8P7W4_9MYRT</name>
<evidence type="ECO:0000256" key="2">
    <source>
        <dbReference type="SAM" id="MobiDB-lite"/>
    </source>
</evidence>
<feature type="compositionally biased region" description="Basic and acidic residues" evidence="2">
    <location>
        <begin position="327"/>
        <end position="356"/>
    </location>
</feature>
<dbReference type="Pfam" id="PF03398">
    <property type="entry name" value="Ist1"/>
    <property type="match status" value="1"/>
</dbReference>
<reference evidence="4" key="1">
    <citation type="submission" date="2025-08" db="UniProtKB">
        <authorList>
            <consortium name="RefSeq"/>
        </authorList>
    </citation>
    <scope>IDENTIFICATION</scope>
    <source>
        <tissue evidence="4">Leaf</tissue>
    </source>
</reference>
<evidence type="ECO:0000256" key="1">
    <source>
        <dbReference type="ARBA" id="ARBA00005536"/>
    </source>
</evidence>
<dbReference type="RefSeq" id="XP_030530013.1">
    <property type="nucleotide sequence ID" value="XM_030674153.2"/>
</dbReference>
<dbReference type="Proteomes" id="UP000827889">
    <property type="component" value="Chromosome 4"/>
</dbReference>
<feature type="compositionally biased region" description="Polar residues" evidence="2">
    <location>
        <begin position="377"/>
        <end position="388"/>
    </location>
</feature>
<feature type="compositionally biased region" description="Basic and acidic residues" evidence="2">
    <location>
        <begin position="530"/>
        <end position="542"/>
    </location>
</feature>
<keyword evidence="3" id="KW-1185">Reference proteome</keyword>
<feature type="compositionally biased region" description="Basic residues" evidence="2">
    <location>
        <begin position="596"/>
        <end position="606"/>
    </location>
</feature>
<dbReference type="InterPro" id="IPR042277">
    <property type="entry name" value="IST1-like"/>
</dbReference>
<gene>
    <name evidence="4" type="primary">LOC115740629</name>
</gene>
<accession>A0A8B8P7W4</accession>
<dbReference type="GeneID" id="115740629"/>
<protein>
    <submittedName>
        <fullName evidence="4">Uncharacterized protein LOC115740629</fullName>
    </submittedName>
</protein>
<feature type="compositionally biased region" description="Basic and acidic residues" evidence="2">
    <location>
        <begin position="418"/>
        <end position="427"/>
    </location>
</feature>
<sequence>MLDGLLGRGFASKCKSLIKMTQSRIYVIRRKRQATQKFLKKDMADLLVNGLDINAYGRAEGLLVELTLSSCYDFVELCCEFLLKHMSTIQKQSECPEECREAVSSLMFAAARISDLPELRDLRNIFQKRYENSLDCFINQEFSNKLSGNPSTLEKKVKLMQDIASEFSIRWDSRAFQQQMSRTSLTVQEQPKDHGLLSHATDYSKLTNAKYIPLKGEKLNFPPKQSFEEVDEGQRSRNNMEANGFRRNGLNPQPKLESTSNKWNESKDVVISRKDDHVTQQGRPGLASYETEEGTSLKQVKSVASSHGRRHKDSNGTPRGRVGHGSYKIEEDSSREPMKSGASSHERGYKDTDGGLKHHNRRERTVLEREHRDVSLHWNQGTLPNSAGTYIKTDVKGAPSVNDNNGNEDHAANSLRKAKGEEIERPYCKSPLPPPYVKPNGKPPKDGKYGSNSESIFEGSKVPSTPKTEIPGPFFQKVRLDCPDDRRKDVGPARVTSHGDNKLFPDQDNMPGYPIPKPKSVRRKHSKSRSAHDEINYEDAHTGRRPSRSRRKDDSRRGLQILFDDECDQKDEEERIIDKLLMHYSKKPSAHEPGKVRRKSRSRHAHGSGTDIGGSPVDSNRPKYDEDSEIVSLPPRSVSLPREQRTAPSEPAKVFARATSFQPDRPNPARHVHPNLPDYDDLAARLAALRGS</sequence>
<dbReference type="InterPro" id="IPR005061">
    <property type="entry name" value="Ist1"/>
</dbReference>
<feature type="region of interest" description="Disordered" evidence="2">
    <location>
        <begin position="581"/>
        <end position="653"/>
    </location>
</feature>
<evidence type="ECO:0000313" key="3">
    <source>
        <dbReference type="Proteomes" id="UP000827889"/>
    </source>
</evidence>
<dbReference type="PANTHER" id="PTHR12161:SF14">
    <property type="entry name" value="REGULATOR OF VPS4 ACTIVITY IN THE MVB PATHWAY PROTEIN"/>
    <property type="match status" value="1"/>
</dbReference>
<evidence type="ECO:0000313" key="4">
    <source>
        <dbReference type="RefSeq" id="XP_030530013.1"/>
    </source>
</evidence>
<feature type="region of interest" description="Disordered" evidence="2">
    <location>
        <begin position="217"/>
        <end position="568"/>
    </location>
</feature>
<dbReference type="OrthoDB" id="29853at2759"/>
<dbReference type="GO" id="GO:0015031">
    <property type="term" value="P:protein transport"/>
    <property type="evidence" value="ECO:0007669"/>
    <property type="project" value="InterPro"/>
</dbReference>
<feature type="compositionally biased region" description="Basic and acidic residues" evidence="2">
    <location>
        <begin position="363"/>
        <end position="375"/>
    </location>
</feature>
<feature type="compositionally biased region" description="Polar residues" evidence="2">
    <location>
        <begin position="294"/>
        <end position="305"/>
    </location>
</feature>
<organism evidence="3 4">
    <name type="scientific">Rhodamnia argentea</name>
    <dbReference type="NCBI Taxonomy" id="178133"/>
    <lineage>
        <taxon>Eukaryota</taxon>
        <taxon>Viridiplantae</taxon>
        <taxon>Streptophyta</taxon>
        <taxon>Embryophyta</taxon>
        <taxon>Tracheophyta</taxon>
        <taxon>Spermatophyta</taxon>
        <taxon>Magnoliopsida</taxon>
        <taxon>eudicotyledons</taxon>
        <taxon>Gunneridae</taxon>
        <taxon>Pentapetalae</taxon>
        <taxon>rosids</taxon>
        <taxon>malvids</taxon>
        <taxon>Myrtales</taxon>
        <taxon>Myrtaceae</taxon>
        <taxon>Myrtoideae</taxon>
        <taxon>Myrteae</taxon>
        <taxon>Australasian group</taxon>
        <taxon>Rhodamnia</taxon>
    </lineage>
</organism>
<proteinExistence type="inferred from homology"/>
<dbReference type="Gene3D" id="1.20.1260.60">
    <property type="entry name" value="Vacuolar protein sorting-associated protein Ist1"/>
    <property type="match status" value="1"/>
</dbReference>
<dbReference type="KEGG" id="rarg:115740629"/>
<feature type="compositionally biased region" description="Basic residues" evidence="2">
    <location>
        <begin position="519"/>
        <end position="529"/>
    </location>
</feature>